<dbReference type="GeneTree" id="ENSGT01150000286943"/>
<organism evidence="1 2">
    <name type="scientific">Macaca mulatta</name>
    <name type="common">Rhesus macaque</name>
    <dbReference type="NCBI Taxonomy" id="9544"/>
    <lineage>
        <taxon>Eukaryota</taxon>
        <taxon>Metazoa</taxon>
        <taxon>Chordata</taxon>
        <taxon>Craniata</taxon>
        <taxon>Vertebrata</taxon>
        <taxon>Euteleostomi</taxon>
        <taxon>Mammalia</taxon>
        <taxon>Eutheria</taxon>
        <taxon>Euarchontoglires</taxon>
        <taxon>Primates</taxon>
        <taxon>Haplorrhini</taxon>
        <taxon>Catarrhini</taxon>
        <taxon>Cercopithecidae</taxon>
        <taxon>Cercopithecinae</taxon>
        <taxon>Macaca</taxon>
    </lineage>
</organism>
<proteinExistence type="predicted"/>
<dbReference type="InParanoid" id="A0A5F8APX6"/>
<accession>A0A5F8APX6</accession>
<dbReference type="PANTHER" id="PTHR12138">
    <property type="entry name" value="PRIMATE-EXPANDED PROTEIN FAMILY"/>
    <property type="match status" value="1"/>
</dbReference>
<reference evidence="1" key="2">
    <citation type="submission" date="2019-01" db="EMBL/GenBank/DDBJ databases">
        <authorList>
            <person name="Graves T."/>
            <person name="Eichler E.E."/>
            <person name="Wilson R.K."/>
        </authorList>
    </citation>
    <scope>NUCLEOTIDE SEQUENCE [LARGE SCALE GENOMIC DNA]</scope>
    <source>
        <strain evidence="1">17573</strain>
    </source>
</reference>
<name>A0A5F8APX6_MACMU</name>
<dbReference type="Ensembl" id="ENSMMUT00000101194.1">
    <property type="protein sequence ID" value="ENSMMUP00000079994.1"/>
    <property type="gene ID" value="ENSMMUG00000057801.1"/>
</dbReference>
<sequence length="282" mass="30217">MLQAEKAEVAEALTKVGPCLLHNHKTYTKLRAEEASLQDSLSKLSALNESLAQDKLDLNHLVAQVRCAPVGPAALPSVSEAPRAQPCTCLDPCLPFCLWFSVCLRLSVYPLSVSEHGSSVGPHLPLPSVPHTQGHCPSFPGSLPWDIVAGGWVDEASWSWEECPAYEAPFVPGPQLEEDKAALQGVCVCVCVCVCMCVCLRQSLALLPRLECSGTIWAHYNLCLHGLSCSPASAYQVVGTTGVHHHVRLIFAFLAETGFHHIGQAGLELLTSSDPPAKVLGL</sequence>
<dbReference type="VEuPathDB" id="HostDB:ENSMMUG00000057801"/>
<dbReference type="Bgee" id="ENSMMUG00000057801">
    <property type="expression patterns" value="Expressed in cerebellar cortex and 4 other cell types or tissues"/>
</dbReference>
<dbReference type="AlphaFoldDB" id="A0A5F8APX6"/>
<protein>
    <submittedName>
        <fullName evidence="1">Uncharacterized protein</fullName>
    </submittedName>
</protein>
<dbReference type="PANTHER" id="PTHR12138:SF133">
    <property type="entry name" value="SECRETED PROTEIN"/>
    <property type="match status" value="1"/>
</dbReference>
<reference evidence="1" key="3">
    <citation type="submission" date="2025-08" db="UniProtKB">
        <authorList>
            <consortium name="Ensembl"/>
        </authorList>
    </citation>
    <scope>IDENTIFICATION</scope>
    <source>
        <strain evidence="1">17573</strain>
    </source>
</reference>
<dbReference type="Proteomes" id="UP000006718">
    <property type="component" value="Chromosome 1"/>
</dbReference>
<evidence type="ECO:0000313" key="1">
    <source>
        <dbReference type="Ensembl" id="ENSMMUP00000079994.1"/>
    </source>
</evidence>
<reference evidence="1" key="4">
    <citation type="submission" date="2025-09" db="UniProtKB">
        <authorList>
            <consortium name="Ensembl"/>
        </authorList>
    </citation>
    <scope>IDENTIFICATION</scope>
    <source>
        <strain evidence="1">17573</strain>
    </source>
</reference>
<dbReference type="PRINTS" id="PR02045">
    <property type="entry name" value="F138DOMAIN"/>
</dbReference>
<evidence type="ECO:0000313" key="2">
    <source>
        <dbReference type="Proteomes" id="UP000006718"/>
    </source>
</evidence>
<reference evidence="2" key="1">
    <citation type="journal article" date="2007" name="Science">
        <title>Evolutionary and biomedical insights from the rhesus macaque genome.</title>
        <authorList>
            <person name="Gibbs R.A."/>
            <person name="Rogers J."/>
            <person name="Katze M.G."/>
            <person name="Bumgarner R."/>
            <person name="Weinstock G.M."/>
            <person name="Mardis E.R."/>
            <person name="Remington K.A."/>
            <person name="Strausberg R.L."/>
            <person name="Venter J.C."/>
            <person name="Wilson R.K."/>
            <person name="Batzer M.A."/>
            <person name="Bustamante C.D."/>
            <person name="Eichler E.E."/>
            <person name="Hahn M.W."/>
            <person name="Hardison R.C."/>
            <person name="Makova K.D."/>
            <person name="Miller W."/>
            <person name="Milosavljevic A."/>
            <person name="Palermo R.E."/>
            <person name="Siepel A."/>
            <person name="Sikela J.M."/>
            <person name="Attaway T."/>
            <person name="Bell S."/>
            <person name="Bernard K.E."/>
            <person name="Buhay C.J."/>
            <person name="Chandrabose M.N."/>
            <person name="Dao M."/>
            <person name="Davis C."/>
            <person name="Delehaunty K.D."/>
            <person name="Ding Y."/>
            <person name="Dinh H.H."/>
            <person name="Dugan-Rocha S."/>
            <person name="Fulton L.A."/>
            <person name="Gabisi R.A."/>
            <person name="Garner T.T."/>
            <person name="Godfrey J."/>
            <person name="Hawes A.C."/>
            <person name="Hernandez J."/>
            <person name="Hines S."/>
            <person name="Holder M."/>
            <person name="Hume J."/>
            <person name="Jhangiani S.N."/>
            <person name="Joshi V."/>
            <person name="Khan Z.M."/>
            <person name="Kirkness E.F."/>
            <person name="Cree A."/>
            <person name="Fowler R.G."/>
            <person name="Lee S."/>
            <person name="Lewis L.R."/>
            <person name="Li Z."/>
            <person name="Liu Y.-S."/>
            <person name="Moore S.M."/>
            <person name="Muzny D."/>
            <person name="Nazareth L.V."/>
            <person name="Ngo D.N."/>
            <person name="Okwuonu G.O."/>
            <person name="Pai G."/>
            <person name="Parker D."/>
            <person name="Paul H.A."/>
            <person name="Pfannkoch C."/>
            <person name="Pohl C.S."/>
            <person name="Rogers Y.-H.C."/>
            <person name="Ruiz S.J."/>
            <person name="Sabo A."/>
            <person name="Santibanez J."/>
            <person name="Schneider B.W."/>
            <person name="Smith S.M."/>
            <person name="Sodergren E."/>
            <person name="Svatek A.F."/>
            <person name="Utterback T.R."/>
            <person name="Vattathil S."/>
            <person name="Warren W."/>
            <person name="White C.S."/>
            <person name="Chinwalla A.T."/>
            <person name="Feng Y."/>
            <person name="Halpern A.L."/>
            <person name="Hillier L.W."/>
            <person name="Huang X."/>
            <person name="Minx P."/>
            <person name="Nelson J.O."/>
            <person name="Pepin K.H."/>
            <person name="Qin X."/>
            <person name="Sutton G.G."/>
            <person name="Venter E."/>
            <person name="Walenz B.P."/>
            <person name="Wallis J.W."/>
            <person name="Worley K.C."/>
            <person name="Yang S.-P."/>
            <person name="Jones S.M."/>
            <person name="Marra M.A."/>
            <person name="Rocchi M."/>
            <person name="Schein J.E."/>
            <person name="Baertsch R."/>
            <person name="Clarke L."/>
            <person name="Csuros M."/>
            <person name="Glasscock J."/>
            <person name="Harris R.A."/>
            <person name="Havlak P."/>
            <person name="Jackson A.R."/>
            <person name="Jiang H."/>
            <person name="Liu Y."/>
            <person name="Messina D.N."/>
            <person name="Shen Y."/>
            <person name="Song H.X.-Z."/>
            <person name="Wylie T."/>
            <person name="Zhang L."/>
            <person name="Birney E."/>
            <person name="Han K."/>
            <person name="Konkel M.K."/>
            <person name="Lee J."/>
            <person name="Smit A.F.A."/>
            <person name="Ullmer B."/>
            <person name="Wang H."/>
            <person name="Xing J."/>
            <person name="Burhans R."/>
            <person name="Cheng Z."/>
            <person name="Karro J.E."/>
            <person name="Ma J."/>
            <person name="Raney B."/>
            <person name="She X."/>
            <person name="Cox M.J."/>
            <person name="Demuth J.P."/>
            <person name="Dumas L.J."/>
            <person name="Han S.-G."/>
            <person name="Hopkins J."/>
            <person name="Karimpour-Fard A."/>
            <person name="Kim Y.H."/>
            <person name="Pollack J.R."/>
            <person name="Vinar T."/>
            <person name="Addo-Quaye C."/>
            <person name="Degenhardt J."/>
            <person name="Denby A."/>
            <person name="Hubisz M.J."/>
            <person name="Indap A."/>
            <person name="Kosiol C."/>
            <person name="Lahn B.T."/>
            <person name="Lawson H.A."/>
            <person name="Marklein A."/>
            <person name="Nielsen R."/>
            <person name="Vallender E.J."/>
            <person name="Clark A.G."/>
            <person name="Ferguson B."/>
            <person name="Hernandez R.D."/>
            <person name="Hirani K."/>
            <person name="Kehrer-Sawatzki H."/>
            <person name="Kolb J."/>
            <person name="Patil S."/>
            <person name="Pu L.-L."/>
            <person name="Ren Y."/>
            <person name="Smith D.G."/>
            <person name="Wheeler D.A."/>
            <person name="Schenck I."/>
            <person name="Ball E.V."/>
            <person name="Chen R."/>
            <person name="Cooper D.N."/>
            <person name="Giardine B."/>
            <person name="Hsu F."/>
            <person name="Kent W.J."/>
            <person name="Lesk A."/>
            <person name="Nelson D.L."/>
            <person name="O'brien W.E."/>
            <person name="Pruefer K."/>
            <person name="Stenson P.D."/>
            <person name="Wallace J.C."/>
            <person name="Ke H."/>
            <person name="Liu X.-M."/>
            <person name="Wang P."/>
            <person name="Xiang A.P."/>
            <person name="Yang F."/>
            <person name="Barber G.P."/>
            <person name="Haussler D."/>
            <person name="Karolchik D."/>
            <person name="Kern A.D."/>
            <person name="Kuhn R.M."/>
            <person name="Smith K.E."/>
            <person name="Zwieg A.S."/>
        </authorList>
    </citation>
    <scope>NUCLEOTIDE SEQUENCE [LARGE SCALE GENOMIC DNA]</scope>
    <source>
        <strain evidence="2">17573</strain>
    </source>
</reference>
<keyword evidence="2" id="KW-1185">Reference proteome</keyword>